<dbReference type="Proteomes" id="UP000663823">
    <property type="component" value="Unassembled WGS sequence"/>
</dbReference>
<comment type="caution">
    <text evidence="3">The sequence shown here is derived from an EMBL/GenBank/DDBJ whole genome shotgun (WGS) entry which is preliminary data.</text>
</comment>
<evidence type="ECO:0000313" key="5">
    <source>
        <dbReference type="EMBL" id="CAF4195008.1"/>
    </source>
</evidence>
<proteinExistence type="predicted"/>
<dbReference type="AlphaFoldDB" id="A0A814XRF3"/>
<evidence type="ECO:0000313" key="4">
    <source>
        <dbReference type="EMBL" id="CAF3961241.1"/>
    </source>
</evidence>
<feature type="compositionally biased region" description="Basic residues" evidence="1">
    <location>
        <begin position="29"/>
        <end position="38"/>
    </location>
</feature>
<evidence type="ECO:0000313" key="6">
    <source>
        <dbReference type="Proteomes" id="UP000663889"/>
    </source>
</evidence>
<feature type="compositionally biased region" description="Basic and acidic residues" evidence="1">
    <location>
        <begin position="8"/>
        <end position="22"/>
    </location>
</feature>
<dbReference type="EMBL" id="CAJNOO010000589">
    <property type="protein sequence ID" value="CAF0986276.1"/>
    <property type="molecule type" value="Genomic_DNA"/>
</dbReference>
<evidence type="ECO:0000313" key="2">
    <source>
        <dbReference type="EMBL" id="CAF0986276.1"/>
    </source>
</evidence>
<sequence>MGLFNSGKNEKVEKVNKYERHYNVPSSSSHRRSSKHRSHQGDNGVRAMSQPPLMRMAAGYYPPAGVFPPVVLPPMGSNVMSQIRYPMSPFDLSKYPSSTTYSANPFAAAAVAAAAAGQMTPMSLGGGWNNGMALINNRSAFQQQLNDYQQAGWPLNNGYMPPMQF</sequence>
<evidence type="ECO:0000256" key="1">
    <source>
        <dbReference type="SAM" id="MobiDB-lite"/>
    </source>
</evidence>
<reference evidence="3" key="1">
    <citation type="submission" date="2021-02" db="EMBL/GenBank/DDBJ databases">
        <authorList>
            <person name="Nowell W R."/>
        </authorList>
    </citation>
    <scope>NUCLEOTIDE SEQUENCE</scope>
</reference>
<dbReference type="Proteomes" id="UP000663889">
    <property type="component" value="Unassembled WGS sequence"/>
</dbReference>
<dbReference type="Proteomes" id="UP000663874">
    <property type="component" value="Unassembled WGS sequence"/>
</dbReference>
<dbReference type="EMBL" id="CAJOAX010005821">
    <property type="protein sequence ID" value="CAF3961241.1"/>
    <property type="molecule type" value="Genomic_DNA"/>
</dbReference>
<name>A0A814XRF3_9BILA</name>
<dbReference type="EMBL" id="CAJNOU010001541">
    <property type="protein sequence ID" value="CAF1219398.1"/>
    <property type="molecule type" value="Genomic_DNA"/>
</dbReference>
<gene>
    <name evidence="5" type="ORF">FNK824_LOCUS35957</name>
    <name evidence="4" type="ORF">OTI717_LOCUS26914</name>
    <name evidence="2" type="ORF">RFH988_LOCUS13411</name>
    <name evidence="3" type="ORF">SEV965_LOCUS22102</name>
</gene>
<feature type="region of interest" description="Disordered" evidence="1">
    <location>
        <begin position="1"/>
        <end position="48"/>
    </location>
</feature>
<dbReference type="EMBL" id="CAJOBE010015918">
    <property type="protein sequence ID" value="CAF4195008.1"/>
    <property type="molecule type" value="Genomic_DNA"/>
</dbReference>
<dbReference type="Proteomes" id="UP000663882">
    <property type="component" value="Unassembled WGS sequence"/>
</dbReference>
<accession>A0A814XRF3</accession>
<dbReference type="OrthoDB" id="9993404at2759"/>
<evidence type="ECO:0000313" key="3">
    <source>
        <dbReference type="EMBL" id="CAF1219398.1"/>
    </source>
</evidence>
<protein>
    <submittedName>
        <fullName evidence="3">Uncharacterized protein</fullName>
    </submittedName>
</protein>
<organism evidence="3 6">
    <name type="scientific">Rotaria sordida</name>
    <dbReference type="NCBI Taxonomy" id="392033"/>
    <lineage>
        <taxon>Eukaryota</taxon>
        <taxon>Metazoa</taxon>
        <taxon>Spiralia</taxon>
        <taxon>Gnathifera</taxon>
        <taxon>Rotifera</taxon>
        <taxon>Eurotatoria</taxon>
        <taxon>Bdelloidea</taxon>
        <taxon>Philodinida</taxon>
        <taxon>Philodinidae</taxon>
        <taxon>Rotaria</taxon>
    </lineage>
</organism>